<organism evidence="2">
    <name type="scientific">Fagus sylvatica</name>
    <name type="common">Beechnut</name>
    <dbReference type="NCBI Taxonomy" id="28930"/>
    <lineage>
        <taxon>Eukaryota</taxon>
        <taxon>Viridiplantae</taxon>
        <taxon>Streptophyta</taxon>
        <taxon>Embryophyta</taxon>
        <taxon>Tracheophyta</taxon>
        <taxon>Spermatophyta</taxon>
        <taxon>Magnoliopsida</taxon>
        <taxon>eudicotyledons</taxon>
        <taxon>Gunneridae</taxon>
        <taxon>Pentapetalae</taxon>
        <taxon>rosids</taxon>
        <taxon>fabids</taxon>
        <taxon>Fagales</taxon>
        <taxon>Fagaceae</taxon>
        <taxon>Fagus</taxon>
    </lineage>
</organism>
<feature type="compositionally biased region" description="Basic and acidic residues" evidence="1">
    <location>
        <begin position="61"/>
        <end position="96"/>
    </location>
</feature>
<feature type="region of interest" description="Disordered" evidence="1">
    <location>
        <begin position="156"/>
        <end position="275"/>
    </location>
</feature>
<reference evidence="2" key="1">
    <citation type="submission" date="2018-02" db="EMBL/GenBank/DDBJ databases">
        <authorList>
            <person name="Cohen D.B."/>
            <person name="Kent A.D."/>
        </authorList>
    </citation>
    <scope>NUCLEOTIDE SEQUENCE</scope>
</reference>
<accession>A0A2N9EDX1</accession>
<evidence type="ECO:0000256" key="1">
    <source>
        <dbReference type="SAM" id="MobiDB-lite"/>
    </source>
</evidence>
<feature type="compositionally biased region" description="Basic and acidic residues" evidence="1">
    <location>
        <begin position="163"/>
        <end position="172"/>
    </location>
</feature>
<evidence type="ECO:0000313" key="2">
    <source>
        <dbReference type="EMBL" id="SPC72871.1"/>
    </source>
</evidence>
<name>A0A2N9EDX1_FAGSY</name>
<feature type="region of interest" description="Disordered" evidence="1">
    <location>
        <begin position="1"/>
        <end position="20"/>
    </location>
</feature>
<feature type="compositionally biased region" description="Basic and acidic residues" evidence="1">
    <location>
        <begin position="1"/>
        <end position="13"/>
    </location>
</feature>
<feature type="compositionally biased region" description="Basic and acidic residues" evidence="1">
    <location>
        <begin position="106"/>
        <end position="117"/>
    </location>
</feature>
<gene>
    <name evidence="2" type="ORF">FSB_LOCUS753</name>
</gene>
<dbReference type="EMBL" id="OIVN01000028">
    <property type="protein sequence ID" value="SPC72871.1"/>
    <property type="molecule type" value="Genomic_DNA"/>
</dbReference>
<feature type="compositionally biased region" description="Basic and acidic residues" evidence="1">
    <location>
        <begin position="265"/>
        <end position="275"/>
    </location>
</feature>
<proteinExistence type="predicted"/>
<feature type="region of interest" description="Disordered" evidence="1">
    <location>
        <begin position="36"/>
        <end position="130"/>
    </location>
</feature>
<feature type="compositionally biased region" description="Basic and acidic residues" evidence="1">
    <location>
        <begin position="191"/>
        <end position="244"/>
    </location>
</feature>
<sequence length="323" mass="37727">MEVEVDWDKDKMQKKNFPSLPSNYVTLIQLKERKQRKLKEKEEEECQRMLQLQKIQEEEEERKRELQRQQEEEERKRELQRQQEEEGRKRKLERQGLKQARHKTDRKPAGHKTDHKPASHNGRKIWRRSDRVVEVRRAKPEESMAVVAVVVDIRKVSAQQEQSSDKVKEKNKNTRKKQKKKMKPRAEEEEAKEKKREKGATDGESHALHVISEKENSPARRNGEPEGTRTEEVDRTAEIERKFGDFSIGKGNVRATRPNTGIYHGNREYRPYGGVHREYNGSGSIGGSRAVRNPSGSGMVWVRKGEIGGVRNRSSIVEPKKLE</sequence>
<feature type="compositionally biased region" description="Basic residues" evidence="1">
    <location>
        <begin position="173"/>
        <end position="183"/>
    </location>
</feature>
<protein>
    <submittedName>
        <fullName evidence="2">Uncharacterized protein</fullName>
    </submittedName>
</protein>
<dbReference type="AlphaFoldDB" id="A0A2N9EDX1"/>